<dbReference type="RefSeq" id="WP_214154542.1">
    <property type="nucleotide sequence ID" value="NZ_JAHBAY010000002.1"/>
</dbReference>
<reference evidence="1 2" key="1">
    <citation type="submission" date="2021-05" db="EMBL/GenBank/DDBJ databases">
        <title>Kineosporia and Streptomyces sp. nov. two new marine actinobacteria isolated from Coral.</title>
        <authorList>
            <person name="Buangrab K."/>
            <person name="Sutthacheep M."/>
            <person name="Yeemin T."/>
            <person name="Harunari E."/>
            <person name="Igarashi Y."/>
            <person name="Kanchanasin P."/>
            <person name="Tanasupawat S."/>
            <person name="Phongsopitanun W."/>
        </authorList>
    </citation>
    <scope>NUCLEOTIDE SEQUENCE [LARGE SCALE GENOMIC DNA]</scope>
    <source>
        <strain evidence="1 2">J2-2</strain>
    </source>
</reference>
<gene>
    <name evidence="1" type="ORF">KIH74_04850</name>
</gene>
<dbReference type="EMBL" id="JAHBAY010000002">
    <property type="protein sequence ID" value="MBT0768238.1"/>
    <property type="molecule type" value="Genomic_DNA"/>
</dbReference>
<evidence type="ECO:0000313" key="2">
    <source>
        <dbReference type="Proteomes" id="UP001197247"/>
    </source>
</evidence>
<accession>A0ABS5TDS1</accession>
<comment type="caution">
    <text evidence="1">The sequence shown here is derived from an EMBL/GenBank/DDBJ whole genome shotgun (WGS) entry which is preliminary data.</text>
</comment>
<protein>
    <submittedName>
        <fullName evidence="1">Uncharacterized protein</fullName>
    </submittedName>
</protein>
<sequence>MGRPDLLILARHRPVRAFAGPTSPDGWTPVRPDVGPSVRAREVTGPGVAFVDVHDDSEAEDGVHLHVSDGEREARVLWPWAGPVSGSVVEAAGLLTGLFGVPDRAAALETVLRQRFSCEEELTEALGELLDLPGLDDLPDPVPRRAVVAFAGAADTGPGPYSAAWTTGDPLTGVSTVLPRRAQKCCGRSPLGLSPGAGNP</sequence>
<organism evidence="1 2">
    <name type="scientific">Kineosporia corallincola</name>
    <dbReference type="NCBI Taxonomy" id="2835133"/>
    <lineage>
        <taxon>Bacteria</taxon>
        <taxon>Bacillati</taxon>
        <taxon>Actinomycetota</taxon>
        <taxon>Actinomycetes</taxon>
        <taxon>Kineosporiales</taxon>
        <taxon>Kineosporiaceae</taxon>
        <taxon>Kineosporia</taxon>
    </lineage>
</organism>
<name>A0ABS5TDS1_9ACTN</name>
<keyword evidence="2" id="KW-1185">Reference proteome</keyword>
<proteinExistence type="predicted"/>
<evidence type="ECO:0000313" key="1">
    <source>
        <dbReference type="EMBL" id="MBT0768238.1"/>
    </source>
</evidence>
<dbReference type="Proteomes" id="UP001197247">
    <property type="component" value="Unassembled WGS sequence"/>
</dbReference>